<dbReference type="Proteomes" id="UP000298050">
    <property type="component" value="Unassembled WGS sequence"/>
</dbReference>
<name>A0A4Z0LUY2_9GAMM</name>
<accession>A0A4Z0LUY2</accession>
<organism evidence="2 3">
    <name type="scientific">Mangrovimicrobium sediminis</name>
    <dbReference type="NCBI Taxonomy" id="2562682"/>
    <lineage>
        <taxon>Bacteria</taxon>
        <taxon>Pseudomonadati</taxon>
        <taxon>Pseudomonadota</taxon>
        <taxon>Gammaproteobacteria</taxon>
        <taxon>Cellvibrionales</taxon>
        <taxon>Halieaceae</taxon>
        <taxon>Mangrovimicrobium</taxon>
    </lineage>
</organism>
<dbReference type="Gene3D" id="3.40.50.1820">
    <property type="entry name" value="alpha/beta hydrolase"/>
    <property type="match status" value="1"/>
</dbReference>
<gene>
    <name evidence="2" type="ORF">E4634_19650</name>
</gene>
<comment type="caution">
    <text evidence="2">The sequence shown here is derived from an EMBL/GenBank/DDBJ whole genome shotgun (WGS) entry which is preliminary data.</text>
</comment>
<dbReference type="InterPro" id="IPR029058">
    <property type="entry name" value="AB_hydrolase_fold"/>
</dbReference>
<evidence type="ECO:0000259" key="1">
    <source>
        <dbReference type="Pfam" id="PF00561"/>
    </source>
</evidence>
<dbReference type="InterPro" id="IPR000073">
    <property type="entry name" value="AB_hydrolase_1"/>
</dbReference>
<reference evidence="2 3" key="1">
    <citation type="submission" date="2019-04" db="EMBL/GenBank/DDBJ databases">
        <title>Taxonomy of novel Haliea sp. from mangrove soil of West Coast of India.</title>
        <authorList>
            <person name="Verma A."/>
            <person name="Kumar P."/>
            <person name="Krishnamurthi S."/>
        </authorList>
    </citation>
    <scope>NUCLEOTIDE SEQUENCE [LARGE SCALE GENOMIC DNA]</scope>
    <source>
        <strain evidence="2 3">SAOS-164</strain>
    </source>
</reference>
<dbReference type="Pfam" id="PF00561">
    <property type="entry name" value="Abhydrolase_1"/>
    <property type="match status" value="1"/>
</dbReference>
<sequence length="286" mass="30646">MARIDIDGIGIDYELFGEPGAPAVVFTPGGRFPRDTQGLPQLAQLMVDSGRRVLLWDRPNCGGSDICFDAPSESGMQADALVGLLRALDLGPIAMMGGSGGSRIALLAAAAAPELVSHVAVWWISGGPISLAQLAAYYCGDSAMAAARGGMEAVAALPGWSEQIARNPKNREIILAQDADAFIARMQQWAAAYAYSETSPVPGMGEAEFGRLSMPTLVFRSGKSDISHTRRTSEWVHEMIPGSQLVEPPWPDQEWNNCSLIPLEPGRGRFERWPLLAPQLIDFIGG</sequence>
<evidence type="ECO:0000313" key="3">
    <source>
        <dbReference type="Proteomes" id="UP000298050"/>
    </source>
</evidence>
<feature type="domain" description="AB hydrolase-1" evidence="1">
    <location>
        <begin position="43"/>
        <end position="120"/>
    </location>
</feature>
<evidence type="ECO:0000313" key="2">
    <source>
        <dbReference type="EMBL" id="TGD71064.1"/>
    </source>
</evidence>
<proteinExistence type="predicted"/>
<keyword evidence="2" id="KW-0378">Hydrolase</keyword>
<dbReference type="EMBL" id="SRLE01000016">
    <property type="protein sequence ID" value="TGD71064.1"/>
    <property type="molecule type" value="Genomic_DNA"/>
</dbReference>
<protein>
    <submittedName>
        <fullName evidence="2">Alpha/beta hydrolase</fullName>
    </submittedName>
</protein>
<dbReference type="OrthoDB" id="9798888at2"/>
<dbReference type="AlphaFoldDB" id="A0A4Z0LUY2"/>
<dbReference type="GO" id="GO:0016787">
    <property type="term" value="F:hydrolase activity"/>
    <property type="evidence" value="ECO:0007669"/>
    <property type="project" value="UniProtKB-KW"/>
</dbReference>
<dbReference type="RefSeq" id="WP_135446387.1">
    <property type="nucleotide sequence ID" value="NZ_SRLE01000016.1"/>
</dbReference>
<dbReference type="SUPFAM" id="SSF53474">
    <property type="entry name" value="alpha/beta-Hydrolases"/>
    <property type="match status" value="1"/>
</dbReference>
<keyword evidence="3" id="KW-1185">Reference proteome</keyword>